<reference evidence="2 3" key="1">
    <citation type="submission" date="2020-02" db="EMBL/GenBank/DDBJ databases">
        <title>Pseudoroseicyclus tamarix, sp. nov., isolated from offshore sediment of a Tamarix chinensis forest.</title>
        <authorList>
            <person name="Gai Y."/>
        </authorList>
    </citation>
    <scope>NUCLEOTIDE SEQUENCE [LARGE SCALE GENOMIC DNA]</scope>
    <source>
        <strain evidence="2 3">CLL3-39</strain>
    </source>
</reference>
<evidence type="ECO:0000313" key="2">
    <source>
        <dbReference type="EMBL" id="NDV02805.1"/>
    </source>
</evidence>
<accession>A0A6B2JYG4</accession>
<dbReference type="Gene3D" id="3.30.10.10">
    <property type="entry name" value="Trypsin Inhibitor V, subunit A"/>
    <property type="match status" value="1"/>
</dbReference>
<dbReference type="Pfam" id="PF11720">
    <property type="entry name" value="Inhibitor_I78"/>
    <property type="match status" value="1"/>
</dbReference>
<organism evidence="2 3">
    <name type="scientific">Pseudoroseicyclus tamaricis</name>
    <dbReference type="NCBI Taxonomy" id="2705421"/>
    <lineage>
        <taxon>Bacteria</taxon>
        <taxon>Pseudomonadati</taxon>
        <taxon>Pseudomonadota</taxon>
        <taxon>Alphaproteobacteria</taxon>
        <taxon>Rhodobacterales</taxon>
        <taxon>Paracoccaceae</taxon>
        <taxon>Pseudoroseicyclus</taxon>
    </lineage>
</organism>
<dbReference type="PROSITE" id="PS51257">
    <property type="entry name" value="PROKAR_LIPOPROTEIN"/>
    <property type="match status" value="1"/>
</dbReference>
<dbReference type="InterPro" id="IPR021719">
    <property type="entry name" value="Prot_inh_I78"/>
</dbReference>
<proteinExistence type="predicted"/>
<protein>
    <recommendedName>
        <fullName evidence="4">Peptidase inhibitor I78 family protein</fullName>
    </recommendedName>
</protein>
<comment type="caution">
    <text evidence="2">The sequence shown here is derived from an EMBL/GenBank/DDBJ whole genome shotgun (WGS) entry which is preliminary data.</text>
</comment>
<evidence type="ECO:0000313" key="3">
    <source>
        <dbReference type="Proteomes" id="UP000474757"/>
    </source>
</evidence>
<evidence type="ECO:0008006" key="4">
    <source>
        <dbReference type="Google" id="ProtNLM"/>
    </source>
</evidence>
<feature type="chain" id="PRO_5025607626" description="Peptidase inhibitor I78 family protein" evidence="1">
    <location>
        <begin position="27"/>
        <end position="103"/>
    </location>
</feature>
<keyword evidence="1" id="KW-0732">Signal</keyword>
<dbReference type="RefSeq" id="WP_163896080.1">
    <property type="nucleotide sequence ID" value="NZ_JAAFYS010000004.1"/>
</dbReference>
<sequence length="103" mass="10839">MRRVGRPAAFRLPLLLLPLLAACAGAPPPAPPPPPLPAPEVDSCNAAARSGLIGREREALERQLILAPVRVIDPGDAVTEDLMPGRINFYIDAGGRIARITCG</sequence>
<keyword evidence="3" id="KW-1185">Reference proteome</keyword>
<dbReference type="EMBL" id="JAAGAB010000004">
    <property type="protein sequence ID" value="NDV02805.1"/>
    <property type="molecule type" value="Genomic_DNA"/>
</dbReference>
<feature type="signal peptide" evidence="1">
    <location>
        <begin position="1"/>
        <end position="26"/>
    </location>
</feature>
<dbReference type="AlphaFoldDB" id="A0A6B2JYG4"/>
<name>A0A6B2JYG4_9RHOB</name>
<gene>
    <name evidence="2" type="ORF">GZA08_17720</name>
</gene>
<dbReference type="Proteomes" id="UP000474757">
    <property type="component" value="Unassembled WGS sequence"/>
</dbReference>
<evidence type="ECO:0000256" key="1">
    <source>
        <dbReference type="SAM" id="SignalP"/>
    </source>
</evidence>